<feature type="domain" description="MRH" evidence="11">
    <location>
        <begin position="954"/>
        <end position="1090"/>
    </location>
</feature>
<feature type="domain" description="MRH" evidence="11">
    <location>
        <begin position="797"/>
        <end position="948"/>
    </location>
</feature>
<accession>A0ABM0MDV5</accession>
<dbReference type="SUPFAM" id="SSF50911">
    <property type="entry name" value="Mannose 6-phosphate receptor domain"/>
    <property type="match status" value="15"/>
</dbReference>
<keyword evidence="12" id="KW-1185">Reference proteome</keyword>
<feature type="compositionally biased region" description="Low complexity" evidence="8">
    <location>
        <begin position="2371"/>
        <end position="2381"/>
    </location>
</feature>
<evidence type="ECO:0000256" key="3">
    <source>
        <dbReference type="ARBA" id="ARBA00022692"/>
    </source>
</evidence>
<evidence type="ECO:0000256" key="10">
    <source>
        <dbReference type="SAM" id="SignalP"/>
    </source>
</evidence>
<evidence type="ECO:0000313" key="12">
    <source>
        <dbReference type="Proteomes" id="UP000694865"/>
    </source>
</evidence>
<feature type="domain" description="MRH" evidence="11">
    <location>
        <begin position="2103"/>
        <end position="2271"/>
    </location>
</feature>
<keyword evidence="2" id="KW-0813">Transport</keyword>
<feature type="transmembrane region" description="Helical" evidence="9">
    <location>
        <begin position="2293"/>
        <end position="2313"/>
    </location>
</feature>
<feature type="domain" description="MRH" evidence="11">
    <location>
        <begin position="193"/>
        <end position="342"/>
    </location>
</feature>
<dbReference type="InterPro" id="IPR044865">
    <property type="entry name" value="MRH_dom"/>
</dbReference>
<feature type="domain" description="MRH" evidence="11">
    <location>
        <begin position="1390"/>
        <end position="1538"/>
    </location>
</feature>
<keyword evidence="3 9" id="KW-0812">Transmembrane</keyword>
<organism evidence="12 13">
    <name type="scientific">Saccoglossus kowalevskii</name>
    <name type="common">Acorn worm</name>
    <dbReference type="NCBI Taxonomy" id="10224"/>
    <lineage>
        <taxon>Eukaryota</taxon>
        <taxon>Metazoa</taxon>
        <taxon>Hemichordata</taxon>
        <taxon>Enteropneusta</taxon>
        <taxon>Harrimaniidae</taxon>
        <taxon>Saccoglossus</taxon>
    </lineage>
</organism>
<dbReference type="PROSITE" id="PS51914">
    <property type="entry name" value="MRH"/>
    <property type="match status" value="14"/>
</dbReference>
<feature type="domain" description="MRH" evidence="11">
    <location>
        <begin position="1852"/>
        <end position="1988"/>
    </location>
</feature>
<comment type="subcellular location">
    <subcellularLocation>
        <location evidence="1">Endomembrane system</location>
    </subcellularLocation>
</comment>
<evidence type="ECO:0000259" key="11">
    <source>
        <dbReference type="PROSITE" id="PS51914"/>
    </source>
</evidence>
<dbReference type="PANTHER" id="PTHR15071">
    <property type="entry name" value="MANNOSE-6-PHOSPHATE RECEPTOR FAMILY MEMBER"/>
    <property type="match status" value="1"/>
</dbReference>
<evidence type="ECO:0000256" key="4">
    <source>
        <dbReference type="ARBA" id="ARBA00022729"/>
    </source>
</evidence>
<dbReference type="InterPro" id="IPR000479">
    <property type="entry name" value="CIMR_rpt"/>
</dbReference>
<name>A0ABM0MDV5_SACKO</name>
<evidence type="ECO:0000256" key="9">
    <source>
        <dbReference type="SAM" id="Phobius"/>
    </source>
</evidence>
<feature type="domain" description="MRH" evidence="11">
    <location>
        <begin position="1245"/>
        <end position="1386"/>
    </location>
</feature>
<evidence type="ECO:0000256" key="1">
    <source>
        <dbReference type="ARBA" id="ARBA00004308"/>
    </source>
</evidence>
<dbReference type="PANTHER" id="PTHR15071:SF17">
    <property type="entry name" value="CATION-INDEPENDENT MANNOSE-6-PHOSPHATE RECEPTOR"/>
    <property type="match status" value="1"/>
</dbReference>
<keyword evidence="5 9" id="KW-1133">Transmembrane helix</keyword>
<proteinExistence type="predicted"/>
<dbReference type="Proteomes" id="UP000694865">
    <property type="component" value="Unplaced"/>
</dbReference>
<protein>
    <submittedName>
        <fullName evidence="13">Cation-independent mannose-6-phosphate receptor-like</fullName>
    </submittedName>
</protein>
<feature type="chain" id="PRO_5046725683" evidence="10">
    <location>
        <begin position="30"/>
        <end position="2447"/>
    </location>
</feature>
<evidence type="ECO:0000313" key="13">
    <source>
        <dbReference type="RefSeq" id="XP_006818196.1"/>
    </source>
</evidence>
<gene>
    <name evidence="13" type="primary">LOC100366918</name>
</gene>
<keyword evidence="6 9" id="KW-0472">Membrane</keyword>
<evidence type="ECO:0000256" key="5">
    <source>
        <dbReference type="ARBA" id="ARBA00022989"/>
    </source>
</evidence>
<evidence type="ECO:0000256" key="7">
    <source>
        <dbReference type="ARBA" id="ARBA00023157"/>
    </source>
</evidence>
<keyword evidence="4 10" id="KW-0732">Signal</keyword>
<dbReference type="InterPro" id="IPR009011">
    <property type="entry name" value="Man6P_isomerase_rcpt-bd_dom_sf"/>
</dbReference>
<evidence type="ECO:0000256" key="8">
    <source>
        <dbReference type="SAM" id="MobiDB-lite"/>
    </source>
</evidence>
<keyword evidence="7" id="KW-1015">Disulfide bond</keyword>
<dbReference type="Pfam" id="PF00878">
    <property type="entry name" value="CIMR"/>
    <property type="match status" value="15"/>
</dbReference>
<feature type="domain" description="MRH" evidence="11">
    <location>
        <begin position="348"/>
        <end position="496"/>
    </location>
</feature>
<dbReference type="GeneID" id="100366918"/>
<feature type="domain" description="MRH" evidence="11">
    <location>
        <begin position="33"/>
        <end position="184"/>
    </location>
</feature>
<feature type="region of interest" description="Disordered" evidence="8">
    <location>
        <begin position="2361"/>
        <end position="2447"/>
    </location>
</feature>
<feature type="domain" description="MRH" evidence="11">
    <location>
        <begin position="1692"/>
        <end position="1844"/>
    </location>
</feature>
<feature type="domain" description="MRH" evidence="11">
    <location>
        <begin position="653"/>
        <end position="794"/>
    </location>
</feature>
<sequence>MMTGGVRGFYRKLLSCMCLVLYFVQYSTVAVNAECKIGGFDLETLNQWTWEVRAADWNNIVSIYHINICKKFGTTESTAGCQDSIVCEEKDNVFTNIGNYTETLANSIESSGGLRVDYKGIVCPIKVVTGGIYTGPEDEPEDEIEYLQTTINFRCGKTLGSPEFVGKFGCTYFFDWYTSAVCKSLSTEAKSEVPCYVYDANNKKRDLNPLIKTTGGYLIDTEGEESFFINVCRDINPQTGGATQNCHESAAACLIKGDTAYDMGVPSMGRLEIIDDNTLKLHYEATVTPALAECNGVKPKVIMRFVCPKDEGIRGGGKDPMMLSSINCQYEIEWFTEYACEEEYSVSSTCQLTQDTHGIDIDLSLLQKPSESEDKYIAEGKGWDDKMYRYYLDVCKNTDIECDGDHARDPAVWQTSEDSNWCTVAGSNKDRILRFSDGELTLIYRHGDQCSHNGLERSSFISFKCNAASGIGEPKFVTEEECSYFFEWETKHACRDHARDSNCHVTSSDGKQQFDLSTLVKTEGSNWEALQHDESDERYFLNVCGDILSSDPFTTNCPPGSAGCKIGTDTGAQSLGKYSSSLIIEGGNLKLTYSEGSPCVDTDSSIHMETTITFVCSPGDLESGPTLIRKNKCLYEFEWHTAAACPLGKRKGDHCKVVDDEAGFSFDLSNLKKEDNYKVTYSMYDYYINVCKEVTGTGATNCDGTAGACQKQTTGDNAWITGLPSSELEYYDGVIRLTYSNGDPYRTTNNGQINRQTQIAFLCKPDAGNGTPEFIGEGNYTYSFRWYTKYACPQIPIECTVTDPDTHKQYDLSSLSKAEEDENWSVIDPYTIQKYYINVCRSINPVAGCSTYAAACQTQINSQFKEVIGIPNMGIASSRPTIESSESILLEYTDGQDCTDVDNKIVKTAIRIHFICTPGNLESVPRFVEKIGNCQYSFMWNTEAACAIDDTKGEECAVKDPNSEYTFNLQPLKRKTYYTVTTEEQPSQTFKINICDNVISSECSGSSAACLLDNGKWKSIASKSTSPEFSDDGQLTLKYEGVRDVNSGQFVNVVITFLCRTSIQLGEPKFVRKEGITYLFDFETALACRPQSVDCLVYDSHANQYDLSSLSRESGNWEAVDTRVGYEHLRYHINVCRPLNSAPNGDYICPGGPIGGCQTSDNDPKQNFNLGYIQAMPEAGIDGSLSIQYLNGDQCHGKYHRSTRINFECSTIQGSPVFQDETPECEYVFTWETPSACKLQQNIGSECKVKDPRYGIEFDLSPLRNEAHDYHVTVGGYTYLVNVCGALKEGSGVCTGEVGSCQLLENGTPVDAGKYNQELKYDNGMLALNYTTGQKCHSDIYERATLLQFTCDEEVEGTNVSSISFFKETDDCTYVFSWRTRYACPPSKIVECSYRDQDGEQYDLTPLSEMTHNYVVIPTIPGYKKEIYYINVCRSLKSEQDINCPVNAAACLEYETDDGTKKWESLGTVSGEPFMVNGQLQLHYELGDTCPGNPDKKKSAFITFSCQEDRLESSPEFSYAVENCEYYFFWITKSACKLNHQEVVTNDCTVENPESGLVFDLNVLKKDEGYKVLNTEHGHLFDINICAPLKTSQCTGSNVGSCQSQVGINSGQAINAGIYNRKLFYNDGIISLNYSNGDPCPDNKYHRNSIFSFICNQDGDIGNLGVPVYLDDTDECTYYFSWHTPLVCENYIQCSVVKYGIEDLFIDLTPLITENGGYLAVSSLGDVPASDLKSSDTYYINLCRPLNPIAGAKCPPGSSACRVREGEAPISLGKAAEEPYITAEDEVAIKYVHGSKCPQDEKKQLSMLITFHCKPGISETAPSVFGYANCTYLVEWDTDVVCPKSKPAPATSACTYYDSALDYTFDLSPLVVLDDDGVEYDINICAPVPGAKGSCENAGVCKHHGTNNYGVSLGSASHQEFMYDSELKLMYSKGDGCPGVVSEEDVLQTTTIIFECDETIGHGKPELFLLGGICEYVFKWKTSLACPPSSEPCVTAYNGKIYDLQVLSRATGHWEVKDKDNVYFINLCQPVSEAKCPEGSAICVRKSDGSYESLGLAKTQHMKGIVEITNIELQCSTTVGKGPVIRSADSESCNFYFEWQSRVACSIEKEFVQMHDEKVTDPVSNGVIDLSPLIDKGLYTVDGDIRLNGKLEQYVYLINLKKDGLDSVEGDTDGKCKGAAICQYKKDSNSMYRNIGMASPKSLTMEADILEIVVTNLGTCHKDNIDDVTSTIVFYCDNEADPSQLGVPEFQYESMNCQYFFNWHTPAVCVQAQLESSISNRLSATVKDNPGTVGIVILIVLLSITICILLIVFHKPERRSAFARKVRGCCCPGYTVPSYKYSKLADNDVESDLLMNIPEREYDDDSEEEPANPVEVVASAPEPKPKTKKDKKSKREKPDEKDKKKKKKSKTKKDEPLLDMDVDIKNGPFKGKSIAYHDDSDEDMLNI</sequence>
<feature type="domain" description="MRH" evidence="11">
    <location>
        <begin position="1546"/>
        <end position="1690"/>
    </location>
</feature>
<feature type="compositionally biased region" description="Acidic residues" evidence="8">
    <location>
        <begin position="2361"/>
        <end position="2370"/>
    </location>
</feature>
<feature type="compositionally biased region" description="Basic residues" evidence="8">
    <location>
        <begin position="2386"/>
        <end position="2395"/>
    </location>
</feature>
<reference evidence="13" key="1">
    <citation type="submission" date="2025-08" db="UniProtKB">
        <authorList>
            <consortium name="RefSeq"/>
        </authorList>
    </citation>
    <scope>IDENTIFICATION</scope>
    <source>
        <tissue evidence="13">Testes</tissue>
    </source>
</reference>
<evidence type="ECO:0000256" key="2">
    <source>
        <dbReference type="ARBA" id="ARBA00022448"/>
    </source>
</evidence>
<dbReference type="Gene3D" id="2.70.130.10">
    <property type="entry name" value="Mannose-6-phosphate receptor binding domain"/>
    <property type="match status" value="15"/>
</dbReference>
<dbReference type="RefSeq" id="XP_006818196.1">
    <property type="nucleotide sequence ID" value="XM_006818133.1"/>
</dbReference>
<feature type="signal peptide" evidence="10">
    <location>
        <begin position="1"/>
        <end position="29"/>
    </location>
</feature>
<feature type="domain" description="MRH" evidence="11">
    <location>
        <begin position="1093"/>
        <end position="1239"/>
    </location>
</feature>
<feature type="domain" description="MRH" evidence="11">
    <location>
        <begin position="501"/>
        <end position="647"/>
    </location>
</feature>
<dbReference type="SMART" id="SM01404">
    <property type="entry name" value="CIMR"/>
    <property type="match status" value="14"/>
</dbReference>
<evidence type="ECO:0000256" key="6">
    <source>
        <dbReference type="ARBA" id="ARBA00023136"/>
    </source>
</evidence>